<dbReference type="GeneID" id="17267496"/>
<dbReference type="RefSeq" id="XP_005774381.1">
    <property type="nucleotide sequence ID" value="XM_005774324.1"/>
</dbReference>
<dbReference type="PANTHER" id="PTHR38663:SF1">
    <property type="entry name" value="L-ORNITHINE N(5)-MONOOXYGENASE"/>
    <property type="match status" value="1"/>
</dbReference>
<dbReference type="PRINTS" id="PR00368">
    <property type="entry name" value="FADPNR"/>
</dbReference>
<reference evidence="2" key="1">
    <citation type="journal article" date="2013" name="Nature">
        <title>Pan genome of the phytoplankton Emiliania underpins its global distribution.</title>
        <authorList>
            <person name="Read B.A."/>
            <person name="Kegel J."/>
            <person name="Klute M.J."/>
            <person name="Kuo A."/>
            <person name="Lefebvre S.C."/>
            <person name="Maumus F."/>
            <person name="Mayer C."/>
            <person name="Miller J."/>
            <person name="Monier A."/>
            <person name="Salamov A."/>
            <person name="Young J."/>
            <person name="Aguilar M."/>
            <person name="Claverie J.M."/>
            <person name="Frickenhaus S."/>
            <person name="Gonzalez K."/>
            <person name="Herman E.K."/>
            <person name="Lin Y.C."/>
            <person name="Napier J."/>
            <person name="Ogata H."/>
            <person name="Sarno A.F."/>
            <person name="Shmutz J."/>
            <person name="Schroeder D."/>
            <person name="de Vargas C."/>
            <person name="Verret F."/>
            <person name="von Dassow P."/>
            <person name="Valentin K."/>
            <person name="Van de Peer Y."/>
            <person name="Wheeler G."/>
            <person name="Dacks J.B."/>
            <person name="Delwiche C.F."/>
            <person name="Dyhrman S.T."/>
            <person name="Glockner G."/>
            <person name="John U."/>
            <person name="Richards T."/>
            <person name="Worden A.Z."/>
            <person name="Zhang X."/>
            <person name="Grigoriev I.V."/>
            <person name="Allen A.E."/>
            <person name="Bidle K."/>
            <person name="Borodovsky M."/>
            <person name="Bowler C."/>
            <person name="Brownlee C."/>
            <person name="Cock J.M."/>
            <person name="Elias M."/>
            <person name="Gladyshev V.N."/>
            <person name="Groth M."/>
            <person name="Guda C."/>
            <person name="Hadaegh A."/>
            <person name="Iglesias-Rodriguez M.D."/>
            <person name="Jenkins J."/>
            <person name="Jones B.M."/>
            <person name="Lawson T."/>
            <person name="Leese F."/>
            <person name="Lindquist E."/>
            <person name="Lobanov A."/>
            <person name="Lomsadze A."/>
            <person name="Malik S.B."/>
            <person name="Marsh M.E."/>
            <person name="Mackinder L."/>
            <person name="Mock T."/>
            <person name="Mueller-Roeber B."/>
            <person name="Pagarete A."/>
            <person name="Parker M."/>
            <person name="Probert I."/>
            <person name="Quesneville H."/>
            <person name="Raines C."/>
            <person name="Rensing S.A."/>
            <person name="Riano-Pachon D.M."/>
            <person name="Richier S."/>
            <person name="Rokitta S."/>
            <person name="Shiraiwa Y."/>
            <person name="Soanes D.M."/>
            <person name="van der Giezen M."/>
            <person name="Wahlund T.M."/>
            <person name="Williams B."/>
            <person name="Wilson W."/>
            <person name="Wolfe G."/>
            <person name="Wurch L.L."/>
        </authorList>
    </citation>
    <scope>NUCLEOTIDE SEQUENCE</scope>
</reference>
<keyword evidence="2" id="KW-1185">Reference proteome</keyword>
<dbReference type="Proteomes" id="UP000013827">
    <property type="component" value="Unassembled WGS sequence"/>
</dbReference>
<dbReference type="HOGENOM" id="CLU_777137_0_0_1"/>
<dbReference type="InterPro" id="IPR036188">
    <property type="entry name" value="FAD/NAD-bd_sf"/>
</dbReference>
<dbReference type="Gene3D" id="3.50.50.60">
    <property type="entry name" value="FAD/NAD(P)-binding domain"/>
    <property type="match status" value="1"/>
</dbReference>
<protein>
    <recommendedName>
        <fullName evidence="3">FAD-dependent urate hydroxylase HpyO FAD/NAD(P)-binding domain-containing protein</fullName>
    </recommendedName>
</protein>
<proteinExistence type="predicted"/>
<dbReference type="SUPFAM" id="SSF51905">
    <property type="entry name" value="FAD/NAD(P)-binding domain"/>
    <property type="match status" value="1"/>
</dbReference>
<reference evidence="1" key="2">
    <citation type="submission" date="2024-10" db="UniProtKB">
        <authorList>
            <consortium name="EnsemblProtists"/>
        </authorList>
    </citation>
    <scope>IDENTIFICATION</scope>
</reference>
<dbReference type="PANTHER" id="PTHR38663">
    <property type="match status" value="1"/>
</dbReference>
<sequence length="357" mass="38300">MPRSPADSAASALHVDAELAVIGSGPAALALLARLARDDPSSALLHSTLVIDPSGAFCTAWAAKLRSQGVSHLRSPTFVHPHPSRRLDDALHGYAAAHGRLRELRPIEGVERQWQAPSSRLFEDFCEDLAADLRGGKEDERLAGCHVAAAATDIVPLFRDSALPWAFDIAGSEPQRPRGTGRLVVVGGGLSAAQLAAFACRLGWRSVTLVSRSELTVRPFDVGGGWVASLLSPELGAEEAAFFAAPPEERLWQLREARPGGSLTPEARRRLAEMELRGAGRVLERAEVRRASWRPKAAEWEWADGWQLYVAGALSALQIGPEAFNLAGAGACAARIVERLLEDERVTSGRLALPLGY</sequence>
<dbReference type="PRINTS" id="PR00411">
    <property type="entry name" value="PNDRDTASEI"/>
</dbReference>
<dbReference type="AlphaFoldDB" id="A0A0D3JEL7"/>
<accession>A0A0D3JEL7</accession>
<evidence type="ECO:0000313" key="1">
    <source>
        <dbReference type="EnsemblProtists" id="EOD21952"/>
    </source>
</evidence>
<name>A0A0D3JEL7_EMIH1</name>
<evidence type="ECO:0000313" key="2">
    <source>
        <dbReference type="Proteomes" id="UP000013827"/>
    </source>
</evidence>
<organism evidence="1 2">
    <name type="scientific">Emiliania huxleyi (strain CCMP1516)</name>
    <dbReference type="NCBI Taxonomy" id="280463"/>
    <lineage>
        <taxon>Eukaryota</taxon>
        <taxon>Haptista</taxon>
        <taxon>Haptophyta</taxon>
        <taxon>Prymnesiophyceae</taxon>
        <taxon>Isochrysidales</taxon>
        <taxon>Noelaerhabdaceae</taxon>
        <taxon>Emiliania</taxon>
    </lineage>
</organism>
<dbReference type="EnsemblProtists" id="EOD21952">
    <property type="protein sequence ID" value="EOD21952"/>
    <property type="gene ID" value="EMIHUDRAFT_240711"/>
</dbReference>
<dbReference type="KEGG" id="ehx:EMIHUDRAFT_240711"/>
<evidence type="ECO:0008006" key="3">
    <source>
        <dbReference type="Google" id="ProtNLM"/>
    </source>
</evidence>
<dbReference type="PaxDb" id="2903-EOD21952"/>